<dbReference type="GO" id="GO:0046872">
    <property type="term" value="F:metal ion binding"/>
    <property type="evidence" value="ECO:0007669"/>
    <property type="project" value="UniProtKB-KW"/>
</dbReference>
<reference evidence="6" key="2">
    <citation type="submission" date="2017-05" db="EMBL/GenBank/DDBJ databases">
        <title>Improved OligoMM genomes.</title>
        <authorList>
            <person name="Garzetti D."/>
        </authorList>
    </citation>
    <scope>NUCLEOTIDE SEQUENCE [LARGE SCALE GENOMIC DNA]</scope>
    <source>
        <strain evidence="6">KB18</strain>
    </source>
</reference>
<protein>
    <recommendedName>
        <fullName evidence="2">Phosphoesterase</fullName>
        <ecNumber evidence="2">3.1.4.-</ecNumber>
    </recommendedName>
</protein>
<evidence type="ECO:0000313" key="5">
    <source>
        <dbReference type="EMBL" id="QQR28504.1"/>
    </source>
</evidence>
<dbReference type="PANTHER" id="PTHR11124">
    <property type="entry name" value="VACUOLAR SORTING PROTEIN VPS29"/>
    <property type="match status" value="1"/>
</dbReference>
<dbReference type="EMBL" id="CP021422">
    <property type="protein sequence ID" value="ASB39215.1"/>
    <property type="molecule type" value="Genomic_DNA"/>
</dbReference>
<dbReference type="RefSeq" id="WP_066537213.1">
    <property type="nucleotide sequence ID" value="NZ_CAPVCI010000001.1"/>
</dbReference>
<evidence type="ECO:0000259" key="3">
    <source>
        <dbReference type="Pfam" id="PF12850"/>
    </source>
</evidence>
<dbReference type="NCBIfam" id="TIGR00040">
    <property type="entry name" value="yfcE"/>
    <property type="match status" value="1"/>
</dbReference>
<dbReference type="AlphaFoldDB" id="A0A1Z2XLA2"/>
<evidence type="ECO:0000313" key="7">
    <source>
        <dbReference type="Proteomes" id="UP000596035"/>
    </source>
</evidence>
<dbReference type="EC" id="3.1.4.-" evidence="2"/>
<reference evidence="4" key="1">
    <citation type="journal article" date="2017" name="Genome Announc.">
        <title>High-Quality Whole-Genome Sequences of the Oligo-Mouse-Microbiota Bacterial Community.</title>
        <authorList>
            <person name="Garzetti D."/>
            <person name="Brugiroux S."/>
            <person name="Bunk B."/>
            <person name="Pukall R."/>
            <person name="McCoy K.D."/>
            <person name="Macpherson A.J."/>
            <person name="Stecher B."/>
        </authorList>
    </citation>
    <scope>NUCLEOTIDE SEQUENCE</scope>
    <source>
        <strain evidence="4">KB18</strain>
    </source>
</reference>
<gene>
    <name evidence="4" type="ORF">ADH66_00220</name>
    <name evidence="5" type="ORF">I5Q82_10215</name>
</gene>
<dbReference type="InterPro" id="IPR029052">
    <property type="entry name" value="Metallo-depent_PP-like"/>
</dbReference>
<dbReference type="InterPro" id="IPR024654">
    <property type="entry name" value="Calcineurin-like_PHP_lpxH"/>
</dbReference>
<keyword evidence="2" id="KW-0479">Metal-binding</keyword>
<dbReference type="EMBL" id="CP065321">
    <property type="protein sequence ID" value="QQR28504.1"/>
    <property type="molecule type" value="Genomic_DNA"/>
</dbReference>
<keyword evidence="6" id="KW-1185">Reference proteome</keyword>
<reference evidence="5 7" key="3">
    <citation type="submission" date="2020-11" db="EMBL/GenBank/DDBJ databases">
        <title>Closed and high quality bacterial genomes of the OMM12 community.</title>
        <authorList>
            <person name="Marbouty M."/>
            <person name="Lamy-Besnier Q."/>
            <person name="Debarbieux L."/>
            <person name="Koszul R."/>
        </authorList>
    </citation>
    <scope>NUCLEOTIDE SEQUENCE [LARGE SCALE GENOMIC DNA]</scope>
    <source>
        <strain evidence="5 7">KB18</strain>
    </source>
</reference>
<evidence type="ECO:0000313" key="4">
    <source>
        <dbReference type="EMBL" id="ASB39215.1"/>
    </source>
</evidence>
<evidence type="ECO:0000256" key="2">
    <source>
        <dbReference type="RuleBase" id="RU362039"/>
    </source>
</evidence>
<name>A0A1Z2XLA2_9FIRM</name>
<dbReference type="GO" id="GO:0016787">
    <property type="term" value="F:hydrolase activity"/>
    <property type="evidence" value="ECO:0007669"/>
    <property type="project" value="UniProtKB-UniRule"/>
</dbReference>
<dbReference type="Gene3D" id="3.60.21.10">
    <property type="match status" value="1"/>
</dbReference>
<evidence type="ECO:0000256" key="1">
    <source>
        <dbReference type="ARBA" id="ARBA00008950"/>
    </source>
</evidence>
<dbReference type="InterPro" id="IPR000979">
    <property type="entry name" value="Phosphodiesterase_MJ0936/Vps29"/>
</dbReference>
<feature type="domain" description="Calcineurin-like phosphoesterase" evidence="3">
    <location>
        <begin position="1"/>
        <end position="144"/>
    </location>
</feature>
<comment type="similarity">
    <text evidence="1 2">Belongs to the metallophosphoesterase superfamily. YfcE family.</text>
</comment>
<accession>A0A1Z2XLA2</accession>
<dbReference type="Proteomes" id="UP000196710">
    <property type="component" value="Chromosome"/>
</dbReference>
<dbReference type="SUPFAM" id="SSF56300">
    <property type="entry name" value="Metallo-dependent phosphatases"/>
    <property type="match status" value="1"/>
</dbReference>
<evidence type="ECO:0000313" key="6">
    <source>
        <dbReference type="Proteomes" id="UP000196710"/>
    </source>
</evidence>
<dbReference type="Proteomes" id="UP000596035">
    <property type="component" value="Chromosome"/>
</dbReference>
<sequence>MRILVTSDTHGDFGRLRRAILAQQGADIVIHLGDGGDDVEKVRFSFPNKTFLQVRGNCDWGSAMPESGEYMAGGKKIFYTHGHNYGVKSGDYTIISEARSRKADILLFGHTHQPREDYEDGLYIMNPGRLSGWEPTYGIIDITEQGMVLNVMKLP</sequence>
<proteinExistence type="inferred from homology"/>
<dbReference type="Pfam" id="PF12850">
    <property type="entry name" value="Metallophos_2"/>
    <property type="match status" value="1"/>
</dbReference>
<dbReference type="KEGG" id="amur:ADH66_00220"/>
<comment type="cofactor">
    <cofactor evidence="2">
        <name>a divalent metal cation</name>
        <dbReference type="ChEBI" id="CHEBI:60240"/>
    </cofactor>
</comment>
<organism evidence="5 7">
    <name type="scientific">Acutalibacter muris</name>
    <dbReference type="NCBI Taxonomy" id="1796620"/>
    <lineage>
        <taxon>Bacteria</taxon>
        <taxon>Bacillati</taxon>
        <taxon>Bacillota</taxon>
        <taxon>Clostridia</taxon>
        <taxon>Eubacteriales</taxon>
        <taxon>Acutalibacteraceae</taxon>
        <taxon>Acutalibacter</taxon>
    </lineage>
</organism>